<evidence type="ECO:0000256" key="1">
    <source>
        <dbReference type="ARBA" id="ARBA00022729"/>
    </source>
</evidence>
<keyword evidence="1 3" id="KW-0732">Signal</keyword>
<dbReference type="SUPFAM" id="SSF52266">
    <property type="entry name" value="SGNH hydrolase"/>
    <property type="match status" value="1"/>
</dbReference>
<keyword evidence="5" id="KW-1185">Reference proteome</keyword>
<dbReference type="Proteomes" id="UP000054248">
    <property type="component" value="Unassembled WGS sequence"/>
</dbReference>
<evidence type="ECO:0000256" key="3">
    <source>
        <dbReference type="SAM" id="SignalP"/>
    </source>
</evidence>
<dbReference type="PANTHER" id="PTHR45642:SF139">
    <property type="entry name" value="SGNH HYDROLASE-TYPE ESTERASE DOMAIN-CONTAINING PROTEIN"/>
    <property type="match status" value="1"/>
</dbReference>
<feature type="compositionally biased region" description="Low complexity" evidence="2">
    <location>
        <begin position="42"/>
        <end position="78"/>
    </location>
</feature>
<protein>
    <submittedName>
        <fullName evidence="4">Carbohydrate esterase family 16 protein</fullName>
    </submittedName>
</protein>
<dbReference type="InterPro" id="IPR001087">
    <property type="entry name" value="GDSL"/>
</dbReference>
<dbReference type="CDD" id="cd01846">
    <property type="entry name" value="fatty_acyltransferase_like"/>
    <property type="match status" value="1"/>
</dbReference>
<evidence type="ECO:0000313" key="4">
    <source>
        <dbReference type="EMBL" id="KIO31452.1"/>
    </source>
</evidence>
<organism evidence="4 5">
    <name type="scientific">Tulasnella calospora MUT 4182</name>
    <dbReference type="NCBI Taxonomy" id="1051891"/>
    <lineage>
        <taxon>Eukaryota</taxon>
        <taxon>Fungi</taxon>
        <taxon>Dikarya</taxon>
        <taxon>Basidiomycota</taxon>
        <taxon>Agaricomycotina</taxon>
        <taxon>Agaricomycetes</taxon>
        <taxon>Cantharellales</taxon>
        <taxon>Tulasnellaceae</taxon>
        <taxon>Tulasnella</taxon>
    </lineage>
</organism>
<dbReference type="InterPro" id="IPR036514">
    <property type="entry name" value="SGNH_hydro_sf"/>
</dbReference>
<feature type="region of interest" description="Disordered" evidence="2">
    <location>
        <begin position="40"/>
        <end position="78"/>
    </location>
</feature>
<evidence type="ECO:0000256" key="2">
    <source>
        <dbReference type="SAM" id="MobiDB-lite"/>
    </source>
</evidence>
<proteinExistence type="predicted"/>
<dbReference type="OrthoDB" id="1600564at2759"/>
<dbReference type="InterPro" id="IPR050592">
    <property type="entry name" value="GDSL_lipolytic_enzyme"/>
</dbReference>
<dbReference type="EMBL" id="KN822963">
    <property type="protein sequence ID" value="KIO31452.1"/>
    <property type="molecule type" value="Genomic_DNA"/>
</dbReference>
<dbReference type="GO" id="GO:0016788">
    <property type="term" value="F:hydrolase activity, acting on ester bonds"/>
    <property type="evidence" value="ECO:0007669"/>
    <property type="project" value="InterPro"/>
</dbReference>
<feature type="signal peptide" evidence="3">
    <location>
        <begin position="1"/>
        <end position="19"/>
    </location>
</feature>
<reference evidence="5" key="2">
    <citation type="submission" date="2015-01" db="EMBL/GenBank/DDBJ databases">
        <title>Evolutionary Origins and Diversification of the Mycorrhizal Mutualists.</title>
        <authorList>
            <consortium name="DOE Joint Genome Institute"/>
            <consortium name="Mycorrhizal Genomics Consortium"/>
            <person name="Kohler A."/>
            <person name="Kuo A."/>
            <person name="Nagy L.G."/>
            <person name="Floudas D."/>
            <person name="Copeland A."/>
            <person name="Barry K.W."/>
            <person name="Cichocki N."/>
            <person name="Veneault-Fourrey C."/>
            <person name="LaButti K."/>
            <person name="Lindquist E.A."/>
            <person name="Lipzen A."/>
            <person name="Lundell T."/>
            <person name="Morin E."/>
            <person name="Murat C."/>
            <person name="Riley R."/>
            <person name="Ohm R."/>
            <person name="Sun H."/>
            <person name="Tunlid A."/>
            <person name="Henrissat B."/>
            <person name="Grigoriev I.V."/>
            <person name="Hibbett D.S."/>
            <person name="Martin F."/>
        </authorList>
    </citation>
    <scope>NUCLEOTIDE SEQUENCE [LARGE SCALE GENOMIC DNA]</scope>
    <source>
        <strain evidence="5">MUT 4182</strain>
    </source>
</reference>
<dbReference type="Pfam" id="PF00657">
    <property type="entry name" value="Lipase_GDSL"/>
    <property type="match status" value="1"/>
</dbReference>
<accession>A0A0C3MCH5</accession>
<feature type="chain" id="PRO_5002175884" evidence="3">
    <location>
        <begin position="20"/>
        <end position="346"/>
    </location>
</feature>
<dbReference type="AlphaFoldDB" id="A0A0C3MCH5"/>
<sequence>MAPFLALLAASVTLLSSVADKAILEAPPAVVAAYSQCLPAGSSSSQTTTTTSKTTTTTTTTTTTKTSTSSTSSPSSTPGSARYWFAFGDSYTTTGFDLTGTKPNAANVFGNPSYPGNTACGSTVTNWIDEMIVTHNESSIYAYNFAYGGATIDATLVTPYLSTVKSLTDQVNQFVTNLGPKPSYAPWTSSNAIFSFFIGINDIGNSYYLSGDRSAFSDTLVQKVYDAGGRNFLFINVPPIERSPLMLSQGSSSTALEKSVIDTYNTKLAAKVSAFKSSHSGTTTWLYDSNAKLIQILNSPTSYGFQDATSYGTASNLAWCNNYHVSPGVHHYFALDMKSLLTGTGF</sequence>
<reference evidence="4 5" key="1">
    <citation type="submission" date="2014-04" db="EMBL/GenBank/DDBJ databases">
        <authorList>
            <consortium name="DOE Joint Genome Institute"/>
            <person name="Kuo A."/>
            <person name="Girlanda M."/>
            <person name="Perotto S."/>
            <person name="Kohler A."/>
            <person name="Nagy L.G."/>
            <person name="Floudas D."/>
            <person name="Copeland A."/>
            <person name="Barry K.W."/>
            <person name="Cichocki N."/>
            <person name="Veneault-Fourrey C."/>
            <person name="LaButti K."/>
            <person name="Lindquist E.A."/>
            <person name="Lipzen A."/>
            <person name="Lundell T."/>
            <person name="Morin E."/>
            <person name="Murat C."/>
            <person name="Sun H."/>
            <person name="Tunlid A."/>
            <person name="Henrissat B."/>
            <person name="Grigoriev I.V."/>
            <person name="Hibbett D.S."/>
            <person name="Martin F."/>
            <person name="Nordberg H.P."/>
            <person name="Cantor M.N."/>
            <person name="Hua S.X."/>
        </authorList>
    </citation>
    <scope>NUCLEOTIDE SEQUENCE [LARGE SCALE GENOMIC DNA]</scope>
    <source>
        <strain evidence="4 5">MUT 4182</strain>
    </source>
</reference>
<gene>
    <name evidence="4" type="ORF">M407DRAFT_219838</name>
</gene>
<dbReference type="HOGENOM" id="CLU_015101_4_2_1"/>
<evidence type="ECO:0000313" key="5">
    <source>
        <dbReference type="Proteomes" id="UP000054248"/>
    </source>
</evidence>
<dbReference type="STRING" id="1051891.A0A0C3MCH5"/>
<dbReference type="PANTHER" id="PTHR45642">
    <property type="entry name" value="GDSL ESTERASE/LIPASE EXL3"/>
    <property type="match status" value="1"/>
</dbReference>
<dbReference type="Gene3D" id="3.40.50.1110">
    <property type="entry name" value="SGNH hydrolase"/>
    <property type="match status" value="1"/>
</dbReference>
<name>A0A0C3MCH5_9AGAM</name>